<evidence type="ECO:0000256" key="2">
    <source>
        <dbReference type="ARBA" id="ARBA00029447"/>
    </source>
</evidence>
<dbReference type="PANTHER" id="PTHR43531">
    <property type="entry name" value="PROTEIN ICFG"/>
    <property type="match status" value="1"/>
</dbReference>
<evidence type="ECO:0000256" key="3">
    <source>
        <dbReference type="PROSITE-ProRule" id="PRU00284"/>
    </source>
</evidence>
<accession>A0ABT6DGL4</accession>
<dbReference type="SUPFAM" id="SSF58104">
    <property type="entry name" value="Methyl-accepting chemotaxis protein (MCP) signaling domain"/>
    <property type="match status" value="1"/>
</dbReference>
<keyword evidence="4" id="KW-0472">Membrane</keyword>
<dbReference type="PROSITE" id="PS50111">
    <property type="entry name" value="CHEMOTAXIS_TRANSDUC_2"/>
    <property type="match status" value="1"/>
</dbReference>
<feature type="domain" description="Methyl-accepting transducer" evidence="5">
    <location>
        <begin position="230"/>
        <end position="459"/>
    </location>
</feature>
<reference evidence="6" key="1">
    <citation type="submission" date="2022-08" db="EMBL/GenBank/DDBJ databases">
        <title>Novel Bdellovibrio Species Isolated from Svalbard: Designation Bdellovibrio svalbardensis.</title>
        <authorList>
            <person name="Mitchell R.J."/>
            <person name="Choi S.Y."/>
        </authorList>
    </citation>
    <scope>NUCLEOTIDE SEQUENCE</scope>
    <source>
        <strain evidence="6">PAP01</strain>
    </source>
</reference>
<dbReference type="Gene3D" id="1.10.287.950">
    <property type="entry name" value="Methyl-accepting chemotaxis protein"/>
    <property type="match status" value="1"/>
</dbReference>
<evidence type="ECO:0000313" key="6">
    <source>
        <dbReference type="EMBL" id="MDG0815059.1"/>
    </source>
</evidence>
<dbReference type="InterPro" id="IPR051310">
    <property type="entry name" value="MCP_chemotaxis"/>
</dbReference>
<dbReference type="Proteomes" id="UP001152321">
    <property type="component" value="Unassembled WGS sequence"/>
</dbReference>
<keyword evidence="4" id="KW-0812">Transmembrane</keyword>
<organism evidence="6 7">
    <name type="scientific">Bdellovibrio svalbardensis</name>
    <dbReference type="NCBI Taxonomy" id="2972972"/>
    <lineage>
        <taxon>Bacteria</taxon>
        <taxon>Pseudomonadati</taxon>
        <taxon>Bdellovibrionota</taxon>
        <taxon>Bdellovibrionia</taxon>
        <taxon>Bdellovibrionales</taxon>
        <taxon>Pseudobdellovibrionaceae</taxon>
        <taxon>Bdellovibrio</taxon>
    </lineage>
</organism>
<dbReference type="InterPro" id="IPR004089">
    <property type="entry name" value="MCPsignal_dom"/>
</dbReference>
<keyword evidence="1" id="KW-0488">Methylation</keyword>
<gene>
    <name evidence="6" type="ORF">NWE73_01705</name>
</gene>
<evidence type="ECO:0000256" key="4">
    <source>
        <dbReference type="SAM" id="Phobius"/>
    </source>
</evidence>
<protein>
    <submittedName>
        <fullName evidence="6">Methyl-accepting chemotaxis protein</fullName>
    </submittedName>
</protein>
<feature type="transmembrane region" description="Helical" evidence="4">
    <location>
        <begin position="193"/>
        <end position="214"/>
    </location>
</feature>
<dbReference type="Pfam" id="PF00015">
    <property type="entry name" value="MCPsignal"/>
    <property type="match status" value="1"/>
</dbReference>
<proteinExistence type="inferred from homology"/>
<sequence length="535" mass="57059">MLKLNLRLKLLILNISIAMVAVLVAAMAYWGGHQTQEKYESVARGVLDDVIAVDQTFLDFRETRIGLRSLGIEGVTAQQGAAAKKQAVDAVASVDAQLAKLNRSDLSPNQKKLVDEVSTSWASFKKTGVEIFALYDSGTPQDRTRLIGIFFKECPEAATEFLGRIEKLRNFLAEEQKVWVAEARATADFNNRLLAIISIIGVILGLSCAVLYAAKLSKELHRVTEDLAGGSKQVAEAAGQIATTSTTLSQSSVNQAGSLQESVSTIEELTATVKLNSENAKQASVLASSTRDMALKGERDIKALIESINSVSMDSKKIAEITTVIDDIAFQTNLLALNAAVEAARAGEQGKGFAVVAEAVRNLAQRSAESAKNIASLIDASVERIGKSAQQANQSGEVLTEIVNSVKKVSDLNGEIATASEEQSNGIVQISKAMNQLDGVTQQNAAASEEAAATAEELSAQSAVLLKNVRSLDELVTGESHIEIDSSPQAMNHASSQGAKVVSFRKSSSQVAKSQFVIPFDDAEASRKVGTTKWF</sequence>
<evidence type="ECO:0000259" key="5">
    <source>
        <dbReference type="PROSITE" id="PS50111"/>
    </source>
</evidence>
<dbReference type="RefSeq" id="WP_277576537.1">
    <property type="nucleotide sequence ID" value="NZ_JANRMI010000001.1"/>
</dbReference>
<dbReference type="PANTHER" id="PTHR43531:SF14">
    <property type="entry name" value="METHYL-ACCEPTING CHEMOTAXIS PROTEIN I-RELATED"/>
    <property type="match status" value="1"/>
</dbReference>
<keyword evidence="7" id="KW-1185">Reference proteome</keyword>
<keyword evidence="3" id="KW-0807">Transducer</keyword>
<keyword evidence="4" id="KW-1133">Transmembrane helix</keyword>
<comment type="similarity">
    <text evidence="2">Belongs to the methyl-accepting chemotaxis (MCP) protein family.</text>
</comment>
<evidence type="ECO:0000313" key="7">
    <source>
        <dbReference type="Proteomes" id="UP001152321"/>
    </source>
</evidence>
<dbReference type="InterPro" id="IPR024478">
    <property type="entry name" value="HlyB_4HB_MCP"/>
</dbReference>
<evidence type="ECO:0000256" key="1">
    <source>
        <dbReference type="ARBA" id="ARBA00022481"/>
    </source>
</evidence>
<feature type="transmembrane region" description="Helical" evidence="4">
    <location>
        <begin position="12"/>
        <end position="32"/>
    </location>
</feature>
<dbReference type="SMART" id="SM00283">
    <property type="entry name" value="MA"/>
    <property type="match status" value="1"/>
</dbReference>
<dbReference type="Pfam" id="PF12729">
    <property type="entry name" value="4HB_MCP_1"/>
    <property type="match status" value="1"/>
</dbReference>
<comment type="caution">
    <text evidence="6">The sequence shown here is derived from an EMBL/GenBank/DDBJ whole genome shotgun (WGS) entry which is preliminary data.</text>
</comment>
<dbReference type="EMBL" id="JANRMI010000001">
    <property type="protein sequence ID" value="MDG0815059.1"/>
    <property type="molecule type" value="Genomic_DNA"/>
</dbReference>
<name>A0ABT6DGL4_9BACT</name>